<reference evidence="3 4" key="1">
    <citation type="submission" date="2018-09" db="EMBL/GenBank/DDBJ databases">
        <title>Genomic Encyclopedia of Type Strains, Phase III (KMG-III): the genomes of soil and plant-associated and newly described type strains.</title>
        <authorList>
            <person name="Whitman W."/>
        </authorList>
    </citation>
    <scope>NUCLEOTIDE SEQUENCE [LARGE SCALE GENOMIC DNA]</scope>
    <source>
        <strain evidence="3 4">CECT 7938</strain>
    </source>
</reference>
<dbReference type="RefSeq" id="WP_120259873.1">
    <property type="nucleotide sequence ID" value="NZ_RAPY01000002.1"/>
</dbReference>
<sequence length="390" mass="44610">MEAKRKEELLHKYQHGKIKQAELEELFDWYNQAASQQLPVDAQEVQFRLNRIAQQLPILNTSQNVSAPIRKLWIKWTAAAVLLGAIGLSLWQLKTVERQGPEKVLTNIHSVKSAQPIWTNKQGQRIDLAQLAVKDTLKTNGLLIFKDKAGFLIYRPVAAATANNDIQTIQTPAGSNIKLILADGTKVWLNSASTLRFFGNMGQNERQVELQGEAYFEVTKQVNEQGQRKHFLVRSEHQTVEVLGTKFNIKNYQEDPFSTTSLYEGSIRLETNQPDRSASKSVLLKPGQQSILNKHSQQLDFKNLLDIEQHSWREGYFNFDGESIQSVCQQLSRWYPVDFEIDPHIPAGEYHGSISKSYSLNEVLDILTKNKLDVEFKNRNDQIIVRLKQK</sequence>
<dbReference type="AlphaFoldDB" id="A0A420B8A0"/>
<name>A0A420B8A0_SPHD1</name>
<evidence type="ECO:0000313" key="3">
    <source>
        <dbReference type="EMBL" id="RKE52872.1"/>
    </source>
</evidence>
<dbReference type="Proteomes" id="UP000286246">
    <property type="component" value="Unassembled WGS sequence"/>
</dbReference>
<dbReference type="InterPro" id="IPR032508">
    <property type="entry name" value="FecR_C"/>
</dbReference>
<evidence type="ECO:0000313" key="4">
    <source>
        <dbReference type="Proteomes" id="UP000286246"/>
    </source>
</evidence>
<feature type="domain" description="FecR protein" evidence="1">
    <location>
        <begin position="168"/>
        <end position="267"/>
    </location>
</feature>
<proteinExistence type="predicted"/>
<protein>
    <submittedName>
        <fullName evidence="3">FecR family protein</fullName>
    </submittedName>
</protein>
<dbReference type="PANTHER" id="PTHR30273">
    <property type="entry name" value="PERIPLASMIC SIGNAL SENSOR AND SIGMA FACTOR ACTIVATOR FECR-RELATED"/>
    <property type="match status" value="1"/>
</dbReference>
<feature type="domain" description="Protein FecR C-terminal" evidence="2">
    <location>
        <begin position="316"/>
        <end position="385"/>
    </location>
</feature>
<dbReference type="InterPro" id="IPR012373">
    <property type="entry name" value="Ferrdict_sens_TM"/>
</dbReference>
<dbReference type="Gene3D" id="3.55.50.30">
    <property type="match status" value="1"/>
</dbReference>
<dbReference type="GO" id="GO:0016989">
    <property type="term" value="F:sigma factor antagonist activity"/>
    <property type="evidence" value="ECO:0007669"/>
    <property type="project" value="TreeGrafter"/>
</dbReference>
<gene>
    <name evidence="3" type="ORF">DFQ12_3118</name>
</gene>
<dbReference type="PANTHER" id="PTHR30273:SF2">
    <property type="entry name" value="PROTEIN FECR"/>
    <property type="match status" value="1"/>
</dbReference>
<evidence type="ECO:0000259" key="2">
    <source>
        <dbReference type="Pfam" id="PF16344"/>
    </source>
</evidence>
<dbReference type="EMBL" id="RAPY01000002">
    <property type="protein sequence ID" value="RKE52872.1"/>
    <property type="molecule type" value="Genomic_DNA"/>
</dbReference>
<keyword evidence="4" id="KW-1185">Reference proteome</keyword>
<dbReference type="InterPro" id="IPR006860">
    <property type="entry name" value="FecR"/>
</dbReference>
<organism evidence="3 4">
    <name type="scientific">Sphingobacterium detergens</name>
    <dbReference type="NCBI Taxonomy" id="1145106"/>
    <lineage>
        <taxon>Bacteria</taxon>
        <taxon>Pseudomonadati</taxon>
        <taxon>Bacteroidota</taxon>
        <taxon>Sphingobacteriia</taxon>
        <taxon>Sphingobacteriales</taxon>
        <taxon>Sphingobacteriaceae</taxon>
        <taxon>Sphingobacterium</taxon>
    </lineage>
</organism>
<evidence type="ECO:0000259" key="1">
    <source>
        <dbReference type="Pfam" id="PF04773"/>
    </source>
</evidence>
<dbReference type="Pfam" id="PF04773">
    <property type="entry name" value="FecR"/>
    <property type="match status" value="1"/>
</dbReference>
<accession>A0A420B8A0</accession>
<comment type="caution">
    <text evidence="3">The sequence shown here is derived from an EMBL/GenBank/DDBJ whole genome shotgun (WGS) entry which is preliminary data.</text>
</comment>
<dbReference type="OrthoDB" id="698019at2"/>
<dbReference type="Gene3D" id="2.60.120.1440">
    <property type="match status" value="1"/>
</dbReference>
<dbReference type="Pfam" id="PF16344">
    <property type="entry name" value="FecR_C"/>
    <property type="match status" value="1"/>
</dbReference>